<evidence type="ECO:0000313" key="5">
    <source>
        <dbReference type="EMBL" id="HFH29603.1"/>
    </source>
</evidence>
<evidence type="ECO:0000256" key="3">
    <source>
        <dbReference type="ARBA" id="ARBA00023163"/>
    </source>
</evidence>
<reference evidence="5" key="1">
    <citation type="journal article" date="2020" name="mSystems">
        <title>Genome- and Community-Level Interaction Insights into Carbon Utilization and Element Cycling Functions of Hydrothermarchaeota in Hydrothermal Sediment.</title>
        <authorList>
            <person name="Zhou Z."/>
            <person name="Liu Y."/>
            <person name="Xu W."/>
            <person name="Pan J."/>
            <person name="Luo Z.H."/>
            <person name="Li M."/>
        </authorList>
    </citation>
    <scope>NUCLEOTIDE SEQUENCE [LARGE SCALE GENOMIC DNA]</scope>
    <source>
        <strain evidence="5">SpSt-503</strain>
    </source>
</reference>
<dbReference type="SUPFAM" id="SSF53822">
    <property type="entry name" value="Periplasmic binding protein-like I"/>
    <property type="match status" value="1"/>
</dbReference>
<dbReference type="Pfam" id="PF13377">
    <property type="entry name" value="Peripla_BP_3"/>
    <property type="match status" value="1"/>
</dbReference>
<dbReference type="InterPro" id="IPR046335">
    <property type="entry name" value="LacI/GalR-like_sensor"/>
</dbReference>
<dbReference type="EMBL" id="DSVL01000272">
    <property type="protein sequence ID" value="HFH29603.1"/>
    <property type="molecule type" value="Genomic_DNA"/>
</dbReference>
<feature type="domain" description="HTH araC/xylS-type" evidence="4">
    <location>
        <begin position="297"/>
        <end position="395"/>
    </location>
</feature>
<dbReference type="CDD" id="cd01543">
    <property type="entry name" value="PBP1_XylR"/>
    <property type="match status" value="1"/>
</dbReference>
<dbReference type="AlphaFoldDB" id="A0A7C3IED9"/>
<evidence type="ECO:0000256" key="2">
    <source>
        <dbReference type="ARBA" id="ARBA00023125"/>
    </source>
</evidence>
<name>A0A7C3IED9_9SPIR</name>
<dbReference type="InterPro" id="IPR018062">
    <property type="entry name" value="HTH_AraC-typ_CS"/>
</dbReference>
<evidence type="ECO:0000256" key="1">
    <source>
        <dbReference type="ARBA" id="ARBA00023015"/>
    </source>
</evidence>
<dbReference type="PANTHER" id="PTHR30146">
    <property type="entry name" value="LACI-RELATED TRANSCRIPTIONAL REPRESSOR"/>
    <property type="match status" value="1"/>
</dbReference>
<accession>A0A7C3IED9</accession>
<dbReference type="InterPro" id="IPR028082">
    <property type="entry name" value="Peripla_BP_I"/>
</dbReference>
<dbReference type="GO" id="GO:0000976">
    <property type="term" value="F:transcription cis-regulatory region binding"/>
    <property type="evidence" value="ECO:0007669"/>
    <property type="project" value="TreeGrafter"/>
</dbReference>
<dbReference type="SMART" id="SM00342">
    <property type="entry name" value="HTH_ARAC"/>
    <property type="match status" value="1"/>
</dbReference>
<proteinExistence type="predicted"/>
<evidence type="ECO:0000259" key="4">
    <source>
        <dbReference type="PROSITE" id="PS01124"/>
    </source>
</evidence>
<dbReference type="InterPro" id="IPR018060">
    <property type="entry name" value="HTH_AraC"/>
</dbReference>
<keyword evidence="1" id="KW-0805">Transcription regulation</keyword>
<dbReference type="GO" id="GO:0003700">
    <property type="term" value="F:DNA-binding transcription factor activity"/>
    <property type="evidence" value="ECO:0007669"/>
    <property type="project" value="InterPro"/>
</dbReference>
<sequence>MRRFYIILRNTRVSYRLRTIVMPRIQLLLGLDDAFGRAIARGVIRYAKAKPDWKVYGYGRLFTGELAQPDGLIVRAETPEESKAFSAMGIPVVDVACAYPGTGLMEAYNDDEETGQRGAAYLQSLGFQSFAYGGIEGTLWARRRSHGFFDSLNKDFSLVTQFERPLYWWRDPSLDRTDLKQWLQSLPRPTALFAANDIVGLRIIEICKEIGISVPSDVSVLGVDDEDLLCELADPSLSSIRLDCEGIGRAAAELLDGALSRDADTIAPQKAEIRLPPMDIVERESTRTLIHGDPLIVRSVTWLRSNARKKVDVGDLVATLPASRRTVEKRIKAALGCSPRQLLQRYRLEYAKHLLATTDMPLDSVAQSSGFTAIQRFYSVFKKTEGCTPAIWRRKNRKNP</sequence>
<dbReference type="SUPFAM" id="SSF46689">
    <property type="entry name" value="Homeodomain-like"/>
    <property type="match status" value="1"/>
</dbReference>
<comment type="caution">
    <text evidence="5">The sequence shown here is derived from an EMBL/GenBank/DDBJ whole genome shotgun (WGS) entry which is preliminary data.</text>
</comment>
<protein>
    <submittedName>
        <fullName evidence="5">Helix-turn-helix domain-containing protein</fullName>
    </submittedName>
</protein>
<dbReference type="Gene3D" id="3.40.50.2300">
    <property type="match status" value="2"/>
</dbReference>
<dbReference type="PROSITE" id="PS00041">
    <property type="entry name" value="HTH_ARAC_FAMILY_1"/>
    <property type="match status" value="1"/>
</dbReference>
<keyword evidence="3" id="KW-0804">Transcription</keyword>
<dbReference type="PANTHER" id="PTHR30146:SF24">
    <property type="entry name" value="XYLOSE OPERON REGULATORY PROTEIN"/>
    <property type="match status" value="1"/>
</dbReference>
<gene>
    <name evidence="5" type="ORF">ENS59_08860</name>
</gene>
<dbReference type="InterPro" id="IPR009057">
    <property type="entry name" value="Homeodomain-like_sf"/>
</dbReference>
<organism evidence="5">
    <name type="scientific">Gracilinema caldarium</name>
    <dbReference type="NCBI Taxonomy" id="215591"/>
    <lineage>
        <taxon>Bacteria</taxon>
        <taxon>Pseudomonadati</taxon>
        <taxon>Spirochaetota</taxon>
        <taxon>Spirochaetia</taxon>
        <taxon>Spirochaetales</taxon>
        <taxon>Breznakiellaceae</taxon>
        <taxon>Gracilinema</taxon>
    </lineage>
</organism>
<dbReference type="Pfam" id="PF12833">
    <property type="entry name" value="HTH_18"/>
    <property type="match status" value="1"/>
</dbReference>
<keyword evidence="2" id="KW-0238">DNA-binding</keyword>
<dbReference type="Gene3D" id="1.10.10.60">
    <property type="entry name" value="Homeodomain-like"/>
    <property type="match status" value="1"/>
</dbReference>
<dbReference type="PROSITE" id="PS01124">
    <property type="entry name" value="HTH_ARAC_FAMILY_2"/>
    <property type="match status" value="1"/>
</dbReference>